<keyword evidence="3" id="KW-1185">Reference proteome</keyword>
<accession>A0A4Z2E8N3</accession>
<sequence>MSLQEHNDLKEKKTSSLKSEDSTRKPQKQMNTSSFKVFDLFMTTTGGHGTVRREKRRTSLKQCMLGHGCCSAQVSQATPDGREHL</sequence>
<dbReference type="Proteomes" id="UP000314294">
    <property type="component" value="Unassembled WGS sequence"/>
</dbReference>
<gene>
    <name evidence="2" type="ORF">EYF80_064713</name>
</gene>
<evidence type="ECO:0000313" key="3">
    <source>
        <dbReference type="Proteomes" id="UP000314294"/>
    </source>
</evidence>
<evidence type="ECO:0000313" key="2">
    <source>
        <dbReference type="EMBL" id="TNN25159.1"/>
    </source>
</evidence>
<feature type="compositionally biased region" description="Basic and acidic residues" evidence="1">
    <location>
        <begin position="1"/>
        <end position="24"/>
    </location>
</feature>
<dbReference type="EMBL" id="SRLO01013278">
    <property type="protein sequence ID" value="TNN25159.1"/>
    <property type="molecule type" value="Genomic_DNA"/>
</dbReference>
<feature type="region of interest" description="Disordered" evidence="1">
    <location>
        <begin position="1"/>
        <end position="33"/>
    </location>
</feature>
<protein>
    <submittedName>
        <fullName evidence="2">Uncharacterized protein</fullName>
    </submittedName>
</protein>
<dbReference type="AlphaFoldDB" id="A0A4Z2E8N3"/>
<reference evidence="2 3" key="1">
    <citation type="submission" date="2019-03" db="EMBL/GenBank/DDBJ databases">
        <title>First draft genome of Liparis tanakae, snailfish: a comprehensive survey of snailfish specific genes.</title>
        <authorList>
            <person name="Kim W."/>
            <person name="Song I."/>
            <person name="Jeong J.-H."/>
            <person name="Kim D."/>
            <person name="Kim S."/>
            <person name="Ryu S."/>
            <person name="Song J.Y."/>
            <person name="Lee S.K."/>
        </authorList>
    </citation>
    <scope>NUCLEOTIDE SEQUENCE [LARGE SCALE GENOMIC DNA]</scope>
    <source>
        <tissue evidence="2">Muscle</tissue>
    </source>
</reference>
<name>A0A4Z2E8N3_9TELE</name>
<comment type="caution">
    <text evidence="2">The sequence shown here is derived from an EMBL/GenBank/DDBJ whole genome shotgun (WGS) entry which is preliminary data.</text>
</comment>
<evidence type="ECO:0000256" key="1">
    <source>
        <dbReference type="SAM" id="MobiDB-lite"/>
    </source>
</evidence>
<proteinExistence type="predicted"/>
<organism evidence="2 3">
    <name type="scientific">Liparis tanakae</name>
    <name type="common">Tanaka's snailfish</name>
    <dbReference type="NCBI Taxonomy" id="230148"/>
    <lineage>
        <taxon>Eukaryota</taxon>
        <taxon>Metazoa</taxon>
        <taxon>Chordata</taxon>
        <taxon>Craniata</taxon>
        <taxon>Vertebrata</taxon>
        <taxon>Euteleostomi</taxon>
        <taxon>Actinopterygii</taxon>
        <taxon>Neopterygii</taxon>
        <taxon>Teleostei</taxon>
        <taxon>Neoteleostei</taxon>
        <taxon>Acanthomorphata</taxon>
        <taxon>Eupercaria</taxon>
        <taxon>Perciformes</taxon>
        <taxon>Cottioidei</taxon>
        <taxon>Cottales</taxon>
        <taxon>Liparidae</taxon>
        <taxon>Liparis</taxon>
    </lineage>
</organism>